<reference evidence="3 4" key="1">
    <citation type="submission" date="2020-08" db="EMBL/GenBank/DDBJ databases">
        <authorList>
            <person name="Seo M.-J."/>
        </authorList>
    </citation>
    <scope>NUCLEOTIDE SEQUENCE [LARGE SCALE GENOMIC DNA]</scope>
    <source>
        <strain evidence="3 4">KIGAM211</strain>
    </source>
</reference>
<sequence>MTTEQSVEPTGSAPARQPDWWHRDHPTFTALSGFFTGLVFVIVVPGLFAGILHLLFADHTAEDLFPLVLVIFVVPIALIVVERTRRFGIYMTLGMVVTALVVLGVAAVVLWFLFR</sequence>
<comment type="caution">
    <text evidence="3">The sequence shown here is derived from an EMBL/GenBank/DDBJ whole genome shotgun (WGS) entry which is preliminary data.</text>
</comment>
<feature type="transmembrane region" description="Helical" evidence="2">
    <location>
        <begin position="87"/>
        <end position="114"/>
    </location>
</feature>
<feature type="region of interest" description="Disordered" evidence="1">
    <location>
        <begin position="1"/>
        <end position="20"/>
    </location>
</feature>
<gene>
    <name evidence="3" type="ORF">H5V45_04290</name>
</gene>
<keyword evidence="2" id="KW-0472">Membrane</keyword>
<evidence type="ECO:0000313" key="3">
    <source>
        <dbReference type="EMBL" id="MBB6626538.1"/>
    </source>
</evidence>
<keyword evidence="4" id="KW-1185">Reference proteome</keyword>
<dbReference type="EMBL" id="JACKXE010000001">
    <property type="protein sequence ID" value="MBB6626538.1"/>
    <property type="molecule type" value="Genomic_DNA"/>
</dbReference>
<proteinExistence type="predicted"/>
<keyword evidence="2" id="KW-0812">Transmembrane</keyword>
<dbReference type="Proteomes" id="UP000523955">
    <property type="component" value="Unassembled WGS sequence"/>
</dbReference>
<feature type="transmembrane region" description="Helical" evidence="2">
    <location>
        <begin position="28"/>
        <end position="52"/>
    </location>
</feature>
<evidence type="ECO:0000256" key="2">
    <source>
        <dbReference type="SAM" id="Phobius"/>
    </source>
</evidence>
<dbReference type="RefSeq" id="WP_185251803.1">
    <property type="nucleotide sequence ID" value="NZ_JACKXE010000001.1"/>
</dbReference>
<dbReference type="AlphaFoldDB" id="A0A7X0RDZ1"/>
<keyword evidence="2" id="KW-1133">Transmembrane helix</keyword>
<evidence type="ECO:0000313" key="4">
    <source>
        <dbReference type="Proteomes" id="UP000523955"/>
    </source>
</evidence>
<protein>
    <submittedName>
        <fullName evidence="3">Uncharacterized protein</fullName>
    </submittedName>
</protein>
<evidence type="ECO:0000256" key="1">
    <source>
        <dbReference type="SAM" id="MobiDB-lite"/>
    </source>
</evidence>
<feature type="transmembrane region" description="Helical" evidence="2">
    <location>
        <begin position="64"/>
        <end position="81"/>
    </location>
</feature>
<name>A0A7X0RDZ1_9ACTN</name>
<accession>A0A7X0RDZ1</accession>
<organism evidence="3 4">
    <name type="scientific">Nocardioides luti</name>
    <dbReference type="NCBI Taxonomy" id="2761101"/>
    <lineage>
        <taxon>Bacteria</taxon>
        <taxon>Bacillati</taxon>
        <taxon>Actinomycetota</taxon>
        <taxon>Actinomycetes</taxon>
        <taxon>Propionibacteriales</taxon>
        <taxon>Nocardioidaceae</taxon>
        <taxon>Nocardioides</taxon>
    </lineage>
</organism>